<protein>
    <recommendedName>
        <fullName evidence="1">Sm domain-containing protein</fullName>
    </recommendedName>
</protein>
<gene>
    <name evidence="2" type="ORF">IPOD504_LOCUS14061</name>
</gene>
<reference evidence="2" key="1">
    <citation type="submission" date="2022-03" db="EMBL/GenBank/DDBJ databases">
        <authorList>
            <person name="Martin H S."/>
        </authorList>
    </citation>
    <scope>NUCLEOTIDE SEQUENCE</scope>
</reference>
<dbReference type="InterPro" id="IPR039267">
    <property type="entry name" value="Lsm11"/>
</dbReference>
<sequence length="164" mass="17873">MSARITYLGRKVAENDGDDAASRVENIMAIYKIVEIGRTLVGCLRIEPARCEVTAASVCVPCDVVTRSARGIRGALHATLIAFDKQWNLALADVLEVWTKKAPRKRKIPPALGTPVPKGTAATISHVPTVTETPLGKGVWECTRHISQLMVRGEHVVLLNIVER</sequence>
<feature type="domain" description="Sm" evidence="1">
    <location>
        <begin position="52"/>
        <end position="161"/>
    </location>
</feature>
<dbReference type="Gene3D" id="2.30.30.100">
    <property type="match status" value="1"/>
</dbReference>
<dbReference type="EMBL" id="OW152817">
    <property type="protein sequence ID" value="CAH2068130.1"/>
    <property type="molecule type" value="Genomic_DNA"/>
</dbReference>
<dbReference type="InterPro" id="IPR001163">
    <property type="entry name" value="Sm_dom_euk/arc"/>
</dbReference>
<feature type="non-terminal residue" evidence="2">
    <location>
        <position position="164"/>
    </location>
</feature>
<dbReference type="Pfam" id="PF01423">
    <property type="entry name" value="LSM"/>
    <property type="match status" value="1"/>
</dbReference>
<dbReference type="PANTHER" id="PTHR21415">
    <property type="entry name" value="U7 SNRNA-ASSOCIATED SM-LIKE PROTEIN LSM11"/>
    <property type="match status" value="1"/>
</dbReference>
<accession>A0ABN8IYS3</accession>
<name>A0ABN8IYS3_9NEOP</name>
<dbReference type="PANTHER" id="PTHR21415:SF1">
    <property type="entry name" value="U7 SNRNA-ASSOCIATED SM-LIKE PROTEIN LSM11"/>
    <property type="match status" value="1"/>
</dbReference>
<dbReference type="SMART" id="SM00651">
    <property type="entry name" value="Sm"/>
    <property type="match status" value="1"/>
</dbReference>
<proteinExistence type="predicted"/>
<evidence type="ECO:0000313" key="2">
    <source>
        <dbReference type="EMBL" id="CAH2068130.1"/>
    </source>
</evidence>
<dbReference type="Proteomes" id="UP000837857">
    <property type="component" value="Chromosome 5"/>
</dbReference>
<evidence type="ECO:0000259" key="1">
    <source>
        <dbReference type="SMART" id="SM00651"/>
    </source>
</evidence>
<keyword evidence="3" id="KW-1185">Reference proteome</keyword>
<dbReference type="InterPro" id="IPR010920">
    <property type="entry name" value="LSM_dom_sf"/>
</dbReference>
<evidence type="ECO:0000313" key="3">
    <source>
        <dbReference type="Proteomes" id="UP000837857"/>
    </source>
</evidence>
<organism evidence="2 3">
    <name type="scientific">Iphiclides podalirius</name>
    <name type="common">scarce swallowtail</name>
    <dbReference type="NCBI Taxonomy" id="110791"/>
    <lineage>
        <taxon>Eukaryota</taxon>
        <taxon>Metazoa</taxon>
        <taxon>Ecdysozoa</taxon>
        <taxon>Arthropoda</taxon>
        <taxon>Hexapoda</taxon>
        <taxon>Insecta</taxon>
        <taxon>Pterygota</taxon>
        <taxon>Neoptera</taxon>
        <taxon>Endopterygota</taxon>
        <taxon>Lepidoptera</taxon>
        <taxon>Glossata</taxon>
        <taxon>Ditrysia</taxon>
        <taxon>Papilionoidea</taxon>
        <taxon>Papilionidae</taxon>
        <taxon>Papilioninae</taxon>
        <taxon>Iphiclides</taxon>
    </lineage>
</organism>
<dbReference type="SUPFAM" id="SSF50182">
    <property type="entry name" value="Sm-like ribonucleoproteins"/>
    <property type="match status" value="1"/>
</dbReference>